<keyword evidence="3" id="KW-1185">Reference proteome</keyword>
<evidence type="ECO:0000313" key="3">
    <source>
        <dbReference type="Proteomes" id="UP000054538"/>
    </source>
</evidence>
<reference evidence="3" key="2">
    <citation type="submission" date="2015-01" db="EMBL/GenBank/DDBJ databases">
        <title>Evolutionary Origins and Diversification of the Mycorrhizal Mutualists.</title>
        <authorList>
            <consortium name="DOE Joint Genome Institute"/>
            <consortium name="Mycorrhizal Genomics Consortium"/>
            <person name="Kohler A."/>
            <person name="Kuo A."/>
            <person name="Nagy L.G."/>
            <person name="Floudas D."/>
            <person name="Copeland A."/>
            <person name="Barry K.W."/>
            <person name="Cichocki N."/>
            <person name="Veneault-Fourrey C."/>
            <person name="LaButti K."/>
            <person name="Lindquist E.A."/>
            <person name="Lipzen A."/>
            <person name="Lundell T."/>
            <person name="Morin E."/>
            <person name="Murat C."/>
            <person name="Riley R."/>
            <person name="Ohm R."/>
            <person name="Sun H."/>
            <person name="Tunlid A."/>
            <person name="Henrissat B."/>
            <person name="Grigoriev I.V."/>
            <person name="Hibbett D.S."/>
            <person name="Martin F."/>
        </authorList>
    </citation>
    <scope>NUCLEOTIDE SEQUENCE [LARGE SCALE GENOMIC DNA]</scope>
    <source>
        <strain evidence="3">Ve08.2h10</strain>
    </source>
</reference>
<accession>A0A0D0CT45</accession>
<dbReference type="AlphaFoldDB" id="A0A0D0CT45"/>
<name>A0A0D0CT45_9AGAM</name>
<dbReference type="InterPro" id="IPR011320">
    <property type="entry name" value="RNase_H1_N"/>
</dbReference>
<dbReference type="Pfam" id="PF01693">
    <property type="entry name" value="Cauli_VI"/>
    <property type="match status" value="1"/>
</dbReference>
<gene>
    <name evidence="2" type="ORF">PAXRUDRAFT_163739</name>
</gene>
<dbReference type="Proteomes" id="UP000054538">
    <property type="component" value="Unassembled WGS sequence"/>
</dbReference>
<sequence>YCIPNPSAHGPFYCVSKGLHVGVFATWYNTSALTTGVSRSVQSKITSVEEGVAIFEAIMDIGGVEILS</sequence>
<reference evidence="2 3" key="1">
    <citation type="submission" date="2014-04" db="EMBL/GenBank/DDBJ databases">
        <authorList>
            <consortium name="DOE Joint Genome Institute"/>
            <person name="Kuo A."/>
            <person name="Kohler A."/>
            <person name="Jargeat P."/>
            <person name="Nagy L.G."/>
            <person name="Floudas D."/>
            <person name="Copeland A."/>
            <person name="Barry K.W."/>
            <person name="Cichocki N."/>
            <person name="Veneault-Fourrey C."/>
            <person name="LaButti K."/>
            <person name="Lindquist E.A."/>
            <person name="Lipzen A."/>
            <person name="Lundell T."/>
            <person name="Morin E."/>
            <person name="Murat C."/>
            <person name="Sun H."/>
            <person name="Tunlid A."/>
            <person name="Henrissat B."/>
            <person name="Grigoriev I.V."/>
            <person name="Hibbett D.S."/>
            <person name="Martin F."/>
            <person name="Nordberg H.P."/>
            <person name="Cantor M.N."/>
            <person name="Hua S.X."/>
        </authorList>
    </citation>
    <scope>NUCLEOTIDE SEQUENCE [LARGE SCALE GENOMIC DNA]</scope>
    <source>
        <strain evidence="2 3">Ve08.2h10</strain>
    </source>
</reference>
<evidence type="ECO:0000259" key="1">
    <source>
        <dbReference type="Pfam" id="PF01693"/>
    </source>
</evidence>
<dbReference type="HOGENOM" id="CLU_180224_0_0_1"/>
<dbReference type="EMBL" id="KN826557">
    <property type="protein sequence ID" value="KIK78543.1"/>
    <property type="molecule type" value="Genomic_DNA"/>
</dbReference>
<dbReference type="InterPro" id="IPR009027">
    <property type="entry name" value="Ribosomal_bL9/RNase_H1_N"/>
</dbReference>
<evidence type="ECO:0000313" key="2">
    <source>
        <dbReference type="EMBL" id="KIK78543.1"/>
    </source>
</evidence>
<protein>
    <recommendedName>
        <fullName evidence="1">Ribonuclease H1 N-terminal domain-containing protein</fullName>
    </recommendedName>
</protein>
<dbReference type="SUPFAM" id="SSF55658">
    <property type="entry name" value="L9 N-domain-like"/>
    <property type="match status" value="1"/>
</dbReference>
<dbReference type="OrthoDB" id="2688889at2759"/>
<organism evidence="2 3">
    <name type="scientific">Paxillus rubicundulus Ve08.2h10</name>
    <dbReference type="NCBI Taxonomy" id="930991"/>
    <lineage>
        <taxon>Eukaryota</taxon>
        <taxon>Fungi</taxon>
        <taxon>Dikarya</taxon>
        <taxon>Basidiomycota</taxon>
        <taxon>Agaricomycotina</taxon>
        <taxon>Agaricomycetes</taxon>
        <taxon>Agaricomycetidae</taxon>
        <taxon>Boletales</taxon>
        <taxon>Paxilineae</taxon>
        <taxon>Paxillaceae</taxon>
        <taxon>Paxillus</taxon>
    </lineage>
</organism>
<dbReference type="InParanoid" id="A0A0D0CT45"/>
<feature type="domain" description="Ribonuclease H1 N-terminal" evidence="1">
    <location>
        <begin position="11"/>
        <end position="44"/>
    </location>
</feature>
<proteinExistence type="predicted"/>
<feature type="non-terminal residue" evidence="2">
    <location>
        <position position="1"/>
    </location>
</feature>